<accession>A0ABR3S146</accession>
<evidence type="ECO:0000313" key="3">
    <source>
        <dbReference type="Proteomes" id="UP001521785"/>
    </source>
</evidence>
<comment type="caution">
    <text evidence="2">The sequence shown here is derived from an EMBL/GenBank/DDBJ whole genome shotgun (WGS) entry which is preliminary data.</text>
</comment>
<evidence type="ECO:0000256" key="1">
    <source>
        <dbReference type="SAM" id="MobiDB-lite"/>
    </source>
</evidence>
<dbReference type="Proteomes" id="UP001521785">
    <property type="component" value="Unassembled WGS sequence"/>
</dbReference>
<evidence type="ECO:0000313" key="2">
    <source>
        <dbReference type="EMBL" id="KAL1610404.1"/>
    </source>
</evidence>
<reference evidence="2 3" key="1">
    <citation type="submission" date="2024-02" db="EMBL/GenBank/DDBJ databases">
        <title>De novo assembly and annotation of 12 fungi associated with fruit tree decline syndrome in Ontario, Canada.</title>
        <authorList>
            <person name="Sulman M."/>
            <person name="Ellouze W."/>
            <person name="Ilyukhin E."/>
        </authorList>
    </citation>
    <scope>NUCLEOTIDE SEQUENCE [LARGE SCALE GENOMIC DNA]</scope>
    <source>
        <strain evidence="2 3">M42-189</strain>
    </source>
</reference>
<name>A0ABR3S146_9PLEO</name>
<feature type="region of interest" description="Disordered" evidence="1">
    <location>
        <begin position="574"/>
        <end position="599"/>
    </location>
</feature>
<proteinExistence type="predicted"/>
<gene>
    <name evidence="2" type="ORF">SLS60_002071</name>
</gene>
<dbReference type="EMBL" id="JAKJXO020000002">
    <property type="protein sequence ID" value="KAL1610404.1"/>
    <property type="molecule type" value="Genomic_DNA"/>
</dbReference>
<keyword evidence="3" id="KW-1185">Reference proteome</keyword>
<sequence>MTMQSSAPIAPNNLLYEDDSNPRVERPTVTAGESFGDVKDLNTWCGSPLTEEEHRNLASKVATTPEAKVDLAPGKTEDEDAGISVVNGLDDIPPVLGPMPSSPEASGSFYPGLPNDVFVEKRATSPKNGSLVERVSIDINSAVTLENLTDENPAAIAKVDWLQRLHGSTAPDYDGEWEDSPSRGATVLYKQLLEDDVAAKSVTASAHNVEHQITPVVASDRRYVSRTVLKLGENLFNDLEDVHLGSPAEKPTEQAHIADLLEKDANTLEQQPFQSKASHRSTVASVAIAAQQKNGTGSFIEANSGQHHPANAHSITAPETPAVHSAGYKYAPKLPTPVGPSPMPSFSESRDRVGRNLNYSSCTQRVFPRTAAPINNPVSDGSSHTHISTMSLGNVIENEYADVTMDMLDYQMGNYGFKDYPTYHFPGTYEGAKHDTFEAATNISSAAKSFGNALGMSGVGKALWSVGAFTAKGARRAATVIGTQATMNAINLGYKETLPPYVAQWAESKNQEEERKAERKKPTYKFADEPRYKKVDPAKYVLEKNMSGMQEDLVDLDDDLDEEDWTMVNVKETTDQASQPASTCRVHGEEPPTGHQFGPPNSAYETIMTAVESSADLAAQVGRTVRGQAIALADQQRQRQLRKQRAEEWPKDARELVQSNRYERLQTIGRLTSPHYTKVYNAHGDLVYPDRPAAHETDDVFDDYDIMVLSDEELEG</sequence>
<protein>
    <submittedName>
        <fullName evidence="2">Uncharacterized protein</fullName>
    </submittedName>
</protein>
<feature type="region of interest" description="Disordered" evidence="1">
    <location>
        <begin position="1"/>
        <end position="35"/>
    </location>
</feature>
<organism evidence="2 3">
    <name type="scientific">Paraconiothyrium brasiliense</name>
    <dbReference type="NCBI Taxonomy" id="300254"/>
    <lineage>
        <taxon>Eukaryota</taxon>
        <taxon>Fungi</taxon>
        <taxon>Dikarya</taxon>
        <taxon>Ascomycota</taxon>
        <taxon>Pezizomycotina</taxon>
        <taxon>Dothideomycetes</taxon>
        <taxon>Pleosporomycetidae</taxon>
        <taxon>Pleosporales</taxon>
        <taxon>Massarineae</taxon>
        <taxon>Didymosphaeriaceae</taxon>
        <taxon>Paraconiothyrium</taxon>
    </lineage>
</organism>